<dbReference type="EMBL" id="CP018099">
    <property type="protein sequence ID" value="APF18513.1"/>
    <property type="molecule type" value="Genomic_DNA"/>
</dbReference>
<dbReference type="Proteomes" id="UP000004671">
    <property type="component" value="Chromosome"/>
</dbReference>
<evidence type="ECO:0000313" key="5">
    <source>
        <dbReference type="Proteomes" id="UP000183868"/>
    </source>
</evidence>
<dbReference type="Pfam" id="PF13620">
    <property type="entry name" value="CarboxypepD_reg"/>
    <property type="match status" value="1"/>
</dbReference>
<dbReference type="KEGG" id="caby:Cabys_1764"/>
<dbReference type="PaxDb" id="880073-Calab_2905"/>
<dbReference type="Proteomes" id="UP000183868">
    <property type="component" value="Chromosome"/>
</dbReference>
<gene>
    <name evidence="2" type="ORF">Cabys_1764</name>
    <name evidence="3" type="ORF">Calab_2905</name>
</gene>
<accession>H1XS19</accession>
<evidence type="ECO:0000313" key="4">
    <source>
        <dbReference type="Proteomes" id="UP000004671"/>
    </source>
</evidence>
<reference evidence="3 4" key="1">
    <citation type="submission" date="2011-09" db="EMBL/GenBank/DDBJ databases">
        <title>The permanent draft genome of Caldithrix abyssi DSM 13497.</title>
        <authorList>
            <consortium name="US DOE Joint Genome Institute (JGI-PGF)"/>
            <person name="Lucas S."/>
            <person name="Han J."/>
            <person name="Lapidus A."/>
            <person name="Bruce D."/>
            <person name="Goodwin L."/>
            <person name="Pitluck S."/>
            <person name="Peters L."/>
            <person name="Kyrpides N."/>
            <person name="Mavromatis K."/>
            <person name="Ivanova N."/>
            <person name="Mikhailova N."/>
            <person name="Chertkov O."/>
            <person name="Detter J.C."/>
            <person name="Tapia R."/>
            <person name="Han C."/>
            <person name="Land M."/>
            <person name="Hauser L."/>
            <person name="Markowitz V."/>
            <person name="Cheng J.-F."/>
            <person name="Hugenholtz P."/>
            <person name="Woyke T."/>
            <person name="Wu D."/>
            <person name="Spring S."/>
            <person name="Brambilla E."/>
            <person name="Klenk H.-P."/>
            <person name="Eisen J.A."/>
        </authorList>
    </citation>
    <scope>NUCLEOTIDE SEQUENCE [LARGE SCALE GENOMIC DNA]</scope>
    <source>
        <strain evidence="3 4">DSM 13497</strain>
    </source>
</reference>
<keyword evidence="2" id="KW-0121">Carboxypeptidase</keyword>
<dbReference type="eggNOG" id="COG4676">
    <property type="taxonomic scope" value="Bacteria"/>
</dbReference>
<keyword evidence="2" id="KW-0378">Hydrolase</keyword>
<organism evidence="3 4">
    <name type="scientific">Caldithrix abyssi DSM 13497</name>
    <dbReference type="NCBI Taxonomy" id="880073"/>
    <lineage>
        <taxon>Bacteria</taxon>
        <taxon>Pseudomonadati</taxon>
        <taxon>Calditrichota</taxon>
        <taxon>Calditrichia</taxon>
        <taxon>Calditrichales</taxon>
        <taxon>Calditrichaceae</taxon>
        <taxon>Caldithrix</taxon>
    </lineage>
</organism>
<evidence type="ECO:0000256" key="1">
    <source>
        <dbReference type="SAM" id="SignalP"/>
    </source>
</evidence>
<dbReference type="HOGENOM" id="CLU_703347_0_0_0"/>
<feature type="signal peptide" evidence="1">
    <location>
        <begin position="1"/>
        <end position="17"/>
    </location>
</feature>
<keyword evidence="1" id="KW-0732">Signal</keyword>
<dbReference type="AlphaFoldDB" id="H1XS19"/>
<dbReference type="GO" id="GO:0004180">
    <property type="term" value="F:carboxypeptidase activity"/>
    <property type="evidence" value="ECO:0007669"/>
    <property type="project" value="UniProtKB-KW"/>
</dbReference>
<proteinExistence type="predicted"/>
<dbReference type="EMBL" id="CM001402">
    <property type="protein sequence ID" value="EHO42512.1"/>
    <property type="molecule type" value="Genomic_DNA"/>
</dbReference>
<dbReference type="SUPFAM" id="SSF49478">
    <property type="entry name" value="Cna protein B-type domain"/>
    <property type="match status" value="1"/>
</dbReference>
<protein>
    <submittedName>
        <fullName evidence="2">Carboxypeptidase regulatory-like domain-containing protein</fullName>
    </submittedName>
</protein>
<reference evidence="2 5" key="2">
    <citation type="submission" date="2016-11" db="EMBL/GenBank/DDBJ databases">
        <title>Genomic analysis of Caldithrix abyssi and proposal of a novel bacterial phylum Caldithrichaeota.</title>
        <authorList>
            <person name="Kublanov I."/>
            <person name="Sigalova O."/>
            <person name="Gavrilov S."/>
            <person name="Lebedinsky A."/>
            <person name="Ivanova N."/>
            <person name="Daum C."/>
            <person name="Reddy T."/>
            <person name="Klenk H.P."/>
            <person name="Goker M."/>
            <person name="Reva O."/>
            <person name="Miroshnichenko M."/>
            <person name="Kyprides N."/>
            <person name="Woyke T."/>
            <person name="Gelfand M."/>
        </authorList>
    </citation>
    <scope>NUCLEOTIDE SEQUENCE [LARGE SCALE GENOMIC DNA]</scope>
    <source>
        <strain evidence="2 5">LF13</strain>
    </source>
</reference>
<dbReference type="Gene3D" id="2.60.40.1120">
    <property type="entry name" value="Carboxypeptidase-like, regulatory domain"/>
    <property type="match status" value="1"/>
</dbReference>
<keyword evidence="4" id="KW-1185">Reference proteome</keyword>
<dbReference type="RefSeq" id="WP_006929870.1">
    <property type="nucleotide sequence ID" value="NZ_CM001402.1"/>
</dbReference>
<keyword evidence="2" id="KW-0645">Protease</keyword>
<evidence type="ECO:0000313" key="2">
    <source>
        <dbReference type="EMBL" id="APF18513.1"/>
    </source>
</evidence>
<feature type="chain" id="PRO_5010834607" evidence="1">
    <location>
        <begin position="18"/>
        <end position="392"/>
    </location>
</feature>
<evidence type="ECO:0000313" key="3">
    <source>
        <dbReference type="EMBL" id="EHO42512.1"/>
    </source>
</evidence>
<dbReference type="STRING" id="880073.Cabys_1764"/>
<name>H1XS19_CALAY</name>
<sequence precursor="true">MLKVILMTLCLLLTVQAYDFKVTVKWDEMAMSGEAEAVLQYYHDGKVEAIRGNLDKPSSDGNVTVNRTLTGGSQEFIIHDAKGALFNIWVINDLMDEEFAEEEDFYALSNAGIEVWVEDRLNGGVHSIKLKPGQKGLVYRAGVISDGHFYEVNELFLKKRLYVVNLVDAVNGRPLAGVGVAIKNQRTGETVALGQTDANGTFISEMEYGAYDVLFSKQGYLEAKHQFEMTIMELPVSMHFALTPEVREFRIILTWGAFPPDLDAHLSGPRPGGGTFHIWWRNKTPIGGRNFLDRDDQHSYGPETITIYKPAPGVYTYAVHNYSGRMHRGSRDLSYSGAHVDVYADGRLVASFDAPRGVKGNVWKVFQIDRNNQVAPINQFYDQKESAQVLNP</sequence>
<dbReference type="InParanoid" id="H1XS19"/>